<keyword evidence="4" id="KW-1185">Reference proteome</keyword>
<reference evidence="3 4" key="1">
    <citation type="journal article" date="2015" name="Genome Announc.">
        <title>Expanding the biotechnology potential of lactobacilli through comparative genomics of 213 strains and associated genera.</title>
        <authorList>
            <person name="Sun Z."/>
            <person name="Harris H.M."/>
            <person name="McCann A."/>
            <person name="Guo C."/>
            <person name="Argimon S."/>
            <person name="Zhang W."/>
            <person name="Yang X."/>
            <person name="Jeffery I.B."/>
            <person name="Cooney J.C."/>
            <person name="Kagawa T.F."/>
            <person name="Liu W."/>
            <person name="Song Y."/>
            <person name="Salvetti E."/>
            <person name="Wrobel A."/>
            <person name="Rasinkangas P."/>
            <person name="Parkhill J."/>
            <person name="Rea M.C."/>
            <person name="O'Sullivan O."/>
            <person name="Ritari J."/>
            <person name="Douillard F.P."/>
            <person name="Paul Ross R."/>
            <person name="Yang R."/>
            <person name="Briner A.E."/>
            <person name="Felis G.E."/>
            <person name="de Vos W.M."/>
            <person name="Barrangou R."/>
            <person name="Klaenhammer T.R."/>
            <person name="Caufield P.W."/>
            <person name="Cui Y."/>
            <person name="Zhang H."/>
            <person name="O'Toole P.W."/>
        </authorList>
    </citation>
    <scope>NUCLEOTIDE SEQUENCE [LARGE SCALE GENOMIC DNA]</scope>
    <source>
        <strain evidence="3 4">DSM 21115</strain>
    </source>
</reference>
<dbReference type="PANTHER" id="PTHR43358:SF4">
    <property type="entry name" value="ALPHA_BETA HYDROLASE FOLD-1 DOMAIN-CONTAINING PROTEIN"/>
    <property type="match status" value="1"/>
</dbReference>
<protein>
    <submittedName>
        <fullName evidence="3">Cell surface hydrolase</fullName>
    </submittedName>
</protein>
<dbReference type="RefSeq" id="WP_024625720.1">
    <property type="nucleotide sequence ID" value="NZ_AYGX02000019.1"/>
</dbReference>
<dbReference type="GO" id="GO:0016787">
    <property type="term" value="F:hydrolase activity"/>
    <property type="evidence" value="ECO:0007669"/>
    <property type="project" value="UniProtKB-KW"/>
</dbReference>
<keyword evidence="1" id="KW-1133">Transmembrane helix</keyword>
<comment type="caution">
    <text evidence="3">The sequence shown here is derived from an EMBL/GenBank/DDBJ whole genome shotgun (WGS) entry which is preliminary data.</text>
</comment>
<dbReference type="InterPro" id="IPR029058">
    <property type="entry name" value="AB_hydrolase_fold"/>
</dbReference>
<dbReference type="AlphaFoldDB" id="A0A0R2NUP6"/>
<evidence type="ECO:0000259" key="2">
    <source>
        <dbReference type="Pfam" id="PF12146"/>
    </source>
</evidence>
<evidence type="ECO:0000256" key="1">
    <source>
        <dbReference type="SAM" id="Phobius"/>
    </source>
</evidence>
<keyword evidence="1" id="KW-0812">Transmembrane</keyword>
<dbReference type="Proteomes" id="UP000050920">
    <property type="component" value="Unassembled WGS sequence"/>
</dbReference>
<accession>A0A0R2NUP6</accession>
<dbReference type="Gene3D" id="3.40.50.1820">
    <property type="entry name" value="alpha/beta hydrolase"/>
    <property type="match status" value="1"/>
</dbReference>
<dbReference type="Pfam" id="PF12146">
    <property type="entry name" value="Hydrolase_4"/>
    <property type="match status" value="1"/>
</dbReference>
<feature type="domain" description="Serine aminopeptidase S33" evidence="2">
    <location>
        <begin position="89"/>
        <end position="191"/>
    </location>
</feature>
<proteinExistence type="predicted"/>
<keyword evidence="1" id="KW-0472">Membrane</keyword>
<evidence type="ECO:0000313" key="4">
    <source>
        <dbReference type="Proteomes" id="UP000050920"/>
    </source>
</evidence>
<sequence length="312" mass="35310">MTTRKKWTIALVTLLTIIVVGVAGGSFYLYHFAFEPTPKVLTHSSQKSKDTLKKNQTWLKNVKKQTWHETSATDNLKLVADYVPAAKKTTKTIVIAHGYMGNKEQMASYIRLWHNQGYNVLAPDDRGNGQSQGDYYGFGWPDRLDYKKWTQQVVRRVGQNSQIGLFGVSMGGATVMMMSGEKLPSQVKAIIEDCGYSSVSDELTYELKQLYHLPKFPLIYTASWVADYKAHFNFLKASSVDQLKKNKLPIFFIHGGSDTFVPTSMVYKNYAATTVKDKQLWVVKGAGHAESFTKHPQLYTEKVTAFMAKYIK</sequence>
<dbReference type="SUPFAM" id="SSF53474">
    <property type="entry name" value="alpha/beta-Hydrolases"/>
    <property type="match status" value="1"/>
</dbReference>
<dbReference type="EMBL" id="AYGX02000019">
    <property type="protein sequence ID" value="KRO29068.1"/>
    <property type="molecule type" value="Genomic_DNA"/>
</dbReference>
<name>A0A0R2NUP6_9LACO</name>
<evidence type="ECO:0000313" key="3">
    <source>
        <dbReference type="EMBL" id="KRO29068.1"/>
    </source>
</evidence>
<gene>
    <name evidence="3" type="ORF">DY78_GL001476</name>
</gene>
<dbReference type="InterPro" id="IPR052920">
    <property type="entry name" value="DNA-binding_regulatory"/>
</dbReference>
<keyword evidence="3" id="KW-0378">Hydrolase</keyword>
<dbReference type="PANTHER" id="PTHR43358">
    <property type="entry name" value="ALPHA/BETA-HYDROLASE"/>
    <property type="match status" value="1"/>
</dbReference>
<dbReference type="InterPro" id="IPR022742">
    <property type="entry name" value="Hydrolase_4"/>
</dbReference>
<organism evidence="3 4">
    <name type="scientific">Lactiplantibacillus fabifermentans DSM 21115</name>
    <dbReference type="NCBI Taxonomy" id="1413187"/>
    <lineage>
        <taxon>Bacteria</taxon>
        <taxon>Bacillati</taxon>
        <taxon>Bacillota</taxon>
        <taxon>Bacilli</taxon>
        <taxon>Lactobacillales</taxon>
        <taxon>Lactobacillaceae</taxon>
        <taxon>Lactiplantibacillus</taxon>
    </lineage>
</organism>
<feature type="transmembrane region" description="Helical" evidence="1">
    <location>
        <begin position="7"/>
        <end position="30"/>
    </location>
</feature>